<organism evidence="1 2">
    <name type="scientific">Collinsella ureilytica</name>
    <dbReference type="NCBI Taxonomy" id="2869515"/>
    <lineage>
        <taxon>Bacteria</taxon>
        <taxon>Bacillati</taxon>
        <taxon>Actinomycetota</taxon>
        <taxon>Coriobacteriia</taxon>
        <taxon>Coriobacteriales</taxon>
        <taxon>Coriobacteriaceae</taxon>
        <taxon>Collinsella</taxon>
    </lineage>
</organism>
<sequence length="421" mass="45447">MAMTHTTTEDLSLLRRFRRDLHRIPELDRNLPKTIAYIEAVLNDLACTVFHPSADTVCAFFQTASDGTDALALRADMDALPIAERTGVSFASEHAGCMHACGHDAHMAMVLAAAMYLDRMVRTKTTLPANVLLVFQPAEETDGGAREVTASGVFDEYRVRAIVGFHVWPDLPAGTIWSRPGALLARASETHVKIAGTPRHIAKTFGLSDAQSSDALLAGAAFVAAAHAGLEELGRQEPCICRFGQFSAGTVINAVAGSATVAGSLRVFSDAMFRKAQEVLAQALRVSCERFGCTGSIDFAEGYPPVINDRGLWEWARGLLGASDQTPALSYLRDPLLIAEDFSFYQQSLPGLFLLLGVGEPVHPCTELLESAEDARIPFASSGLHTETLIFDEVALLPGLRAYQRFIRDGLATFLPSEPVL</sequence>
<dbReference type="Gene3D" id="3.30.70.360">
    <property type="match status" value="1"/>
</dbReference>
<evidence type="ECO:0000313" key="1">
    <source>
        <dbReference type="EMBL" id="MBY4796876.1"/>
    </source>
</evidence>
<dbReference type="SUPFAM" id="SSF55031">
    <property type="entry name" value="Bacterial exopeptidase dimerisation domain"/>
    <property type="match status" value="1"/>
</dbReference>
<accession>A0ABS7MHP9</accession>
<dbReference type="Proteomes" id="UP000700908">
    <property type="component" value="Unassembled WGS sequence"/>
</dbReference>
<dbReference type="InterPro" id="IPR017439">
    <property type="entry name" value="Amidohydrolase"/>
</dbReference>
<dbReference type="Gene3D" id="3.40.630.10">
    <property type="entry name" value="Zn peptidases"/>
    <property type="match status" value="1"/>
</dbReference>
<dbReference type="SUPFAM" id="SSF53187">
    <property type="entry name" value="Zn-dependent exopeptidases"/>
    <property type="match status" value="1"/>
</dbReference>
<dbReference type="EMBL" id="JAIMFO010000004">
    <property type="protein sequence ID" value="MBY4796876.1"/>
    <property type="molecule type" value="Genomic_DNA"/>
</dbReference>
<dbReference type="NCBIfam" id="TIGR01891">
    <property type="entry name" value="amidohydrolases"/>
    <property type="match status" value="1"/>
</dbReference>
<proteinExistence type="predicted"/>
<gene>
    <name evidence="1" type="ORF">K6V98_00650</name>
</gene>
<dbReference type="PANTHER" id="PTHR11014">
    <property type="entry name" value="PEPTIDASE M20 FAMILY MEMBER"/>
    <property type="match status" value="1"/>
</dbReference>
<dbReference type="Pfam" id="PF01546">
    <property type="entry name" value="Peptidase_M20"/>
    <property type="match status" value="1"/>
</dbReference>
<name>A0ABS7MHP9_9ACTN</name>
<keyword evidence="2" id="KW-1185">Reference proteome</keyword>
<evidence type="ECO:0000313" key="2">
    <source>
        <dbReference type="Proteomes" id="UP000700908"/>
    </source>
</evidence>
<reference evidence="1 2" key="1">
    <citation type="submission" date="2021-08" db="EMBL/GenBank/DDBJ databases">
        <title>Collinsella faecalis sp. nov. isolated from swine faeces.</title>
        <authorList>
            <person name="Oh B.S."/>
            <person name="Lee J.H."/>
        </authorList>
    </citation>
    <scope>NUCLEOTIDE SEQUENCE [LARGE SCALE GENOMIC DNA]</scope>
    <source>
        <strain evidence="1 2">AGMB00827</strain>
    </source>
</reference>
<dbReference type="InterPro" id="IPR002933">
    <property type="entry name" value="Peptidase_M20"/>
</dbReference>
<comment type="caution">
    <text evidence="1">The sequence shown here is derived from an EMBL/GenBank/DDBJ whole genome shotgun (WGS) entry which is preliminary data.</text>
</comment>
<dbReference type="RefSeq" id="WP_222198600.1">
    <property type="nucleotide sequence ID" value="NZ_JAIMFO010000004.1"/>
</dbReference>
<protein>
    <submittedName>
        <fullName evidence="1">Amidohydrolase</fullName>
    </submittedName>
</protein>
<dbReference type="PANTHER" id="PTHR11014:SF63">
    <property type="entry name" value="METALLOPEPTIDASE, PUTATIVE (AFU_ORTHOLOGUE AFUA_6G09600)-RELATED"/>
    <property type="match status" value="1"/>
</dbReference>
<dbReference type="InterPro" id="IPR036264">
    <property type="entry name" value="Bact_exopeptidase_dim_dom"/>
</dbReference>
<dbReference type="PIRSF" id="PIRSF005962">
    <property type="entry name" value="Pept_M20D_amidohydro"/>
    <property type="match status" value="1"/>
</dbReference>